<gene>
    <name evidence="1" type="ORF">Goe3_c14300</name>
</gene>
<organism evidence="1 2">
    <name type="scientific">Bacillus phage vB_BsuM-Goe3</name>
    <dbReference type="NCBI Taxonomy" id="1933063"/>
    <lineage>
        <taxon>Viruses</taxon>
        <taxon>Duplodnaviria</taxon>
        <taxon>Heunggongvirae</taxon>
        <taxon>Uroviricota</taxon>
        <taxon>Caudoviricetes</taxon>
        <taxon>Herelleviridae</taxon>
        <taxon>Bastillevirinae</taxon>
        <taxon>Grisebachstrassevirus</taxon>
        <taxon>Grisebachstrassevirus goe3</taxon>
    </lineage>
</organism>
<accession>A0A217ER85</accession>
<name>A0A217ER85_BPGO3</name>
<sequence length="92" mass="10543">MRMSSSTNFWVLFDGETYETNMDTVKEMEQNAVFQSPELMKTADAGFVLISIGGEERVVDFVDALKFCRAATKIYKSLVEIELLNKHREGQR</sequence>
<proteinExistence type="predicted"/>
<evidence type="ECO:0000313" key="1">
    <source>
        <dbReference type="EMBL" id="APZ82604.1"/>
    </source>
</evidence>
<protein>
    <submittedName>
        <fullName evidence="1">Uncharacterized protein</fullName>
    </submittedName>
</protein>
<organismHost>
    <name type="scientific">Bacillus subtilis</name>
    <dbReference type="NCBI Taxonomy" id="1423"/>
</organismHost>
<reference evidence="1" key="1">
    <citation type="journal article" date="2017" name="Viruses">
        <title>Characterization of Bacillus subtilis Viruses vB_BsuM-Goe2 and vB_BsuM-Goe3.</title>
        <authorList>
            <person name="Willms I.M."/>
            <person name="Hoppert M."/>
            <person name="Hertel R."/>
        </authorList>
    </citation>
    <scope>NUCLEOTIDE SEQUENCE [LARGE SCALE GENOMIC DNA]</scope>
</reference>
<dbReference type="Proteomes" id="UP000221795">
    <property type="component" value="Segment"/>
</dbReference>
<evidence type="ECO:0000313" key="2">
    <source>
        <dbReference type="Proteomes" id="UP000221795"/>
    </source>
</evidence>
<dbReference type="EMBL" id="KY368640">
    <property type="protein sequence ID" value="APZ82604.1"/>
    <property type="molecule type" value="Genomic_DNA"/>
</dbReference>
<keyword evidence="2" id="KW-1185">Reference proteome</keyword>